<evidence type="ECO:0000313" key="1">
    <source>
        <dbReference type="EMBL" id="MBJ3813107.1"/>
    </source>
</evidence>
<accession>A0ABS0XIS8</accession>
<dbReference type="RefSeq" id="WP_190120510.1">
    <property type="nucleotide sequence ID" value="NZ_BMVR01000026.1"/>
</dbReference>
<comment type="caution">
    <text evidence="1">The sequence shown here is derived from an EMBL/GenBank/DDBJ whole genome shotgun (WGS) entry which is preliminary data.</text>
</comment>
<gene>
    <name evidence="1" type="ORF">JGB26_39640</name>
</gene>
<dbReference type="EMBL" id="JAEKOZ010000050">
    <property type="protein sequence ID" value="MBJ3813107.1"/>
    <property type="molecule type" value="Genomic_DNA"/>
</dbReference>
<dbReference type="Proteomes" id="UP000634780">
    <property type="component" value="Unassembled WGS sequence"/>
</dbReference>
<reference evidence="1 2" key="1">
    <citation type="submission" date="2020-12" db="EMBL/GenBank/DDBJ databases">
        <title>Streptomyces typhae sp. nov., a novel endophytic actinomycete isolated from the root of cattail pollen (Typha angustifolia L.).</title>
        <authorList>
            <person name="Peng C."/>
            <person name="Liu C."/>
        </authorList>
    </citation>
    <scope>NUCLEOTIDE SEQUENCE [LARGE SCALE GENOMIC DNA]</scope>
    <source>
        <strain evidence="1 2">JCM 4753</strain>
    </source>
</reference>
<dbReference type="Gene3D" id="1.10.10.10">
    <property type="entry name" value="Winged helix-like DNA-binding domain superfamily/Winged helix DNA-binding domain"/>
    <property type="match status" value="1"/>
</dbReference>
<dbReference type="InterPro" id="IPR036388">
    <property type="entry name" value="WH-like_DNA-bd_sf"/>
</dbReference>
<protein>
    <submittedName>
        <fullName evidence="1">LysR family transcriptional regulator</fullName>
    </submittedName>
</protein>
<sequence length="61" mass="6708">MNDATLGIPRTTLNARLKMLETAAGFAVFQHRTRPVTATPRGQALLDEARLLFDRIDGAAR</sequence>
<organism evidence="1 2">
    <name type="scientific">Streptomyces flavofungini</name>
    <dbReference type="NCBI Taxonomy" id="68200"/>
    <lineage>
        <taxon>Bacteria</taxon>
        <taxon>Bacillati</taxon>
        <taxon>Actinomycetota</taxon>
        <taxon>Actinomycetes</taxon>
        <taxon>Kitasatosporales</taxon>
        <taxon>Streptomycetaceae</taxon>
        <taxon>Streptomyces</taxon>
    </lineage>
</organism>
<dbReference type="InterPro" id="IPR036390">
    <property type="entry name" value="WH_DNA-bd_sf"/>
</dbReference>
<keyword evidence="2" id="KW-1185">Reference proteome</keyword>
<name>A0ABS0XIS8_9ACTN</name>
<evidence type="ECO:0000313" key="2">
    <source>
        <dbReference type="Proteomes" id="UP000634780"/>
    </source>
</evidence>
<dbReference type="SUPFAM" id="SSF46785">
    <property type="entry name" value="Winged helix' DNA-binding domain"/>
    <property type="match status" value="1"/>
</dbReference>
<proteinExistence type="predicted"/>